<protein>
    <submittedName>
        <fullName evidence="1">Methuselah_N domain-containing protein</fullName>
    </submittedName>
</protein>
<proteinExistence type="predicted"/>
<sequence length="154" mass="17162">LPTAAGIHQKDHDILVFGNDLPFVPSKRYTCLYGSTASDGFYTSSSLVRCKIPDMALPGRYLFNVIPYGSDRAVPFLDRRLIHFTLYNECNQAECKGYCVGAICVCPANRDGSLCDQTRIIPKVDREILDNEKVTEAIEGQPFSVKMPAQVRLL</sequence>
<dbReference type="WBParaSite" id="GPUH_0000580901-mRNA-1">
    <property type="protein sequence ID" value="GPUH_0000580901-mRNA-1"/>
    <property type="gene ID" value="GPUH_0000580901"/>
</dbReference>
<accession>A0A183DAR0</accession>
<evidence type="ECO:0000313" key="1">
    <source>
        <dbReference type="WBParaSite" id="GPUH_0000580901-mRNA-1"/>
    </source>
</evidence>
<name>A0A183DAR0_9BILA</name>
<organism evidence="1">
    <name type="scientific">Gongylonema pulchrum</name>
    <dbReference type="NCBI Taxonomy" id="637853"/>
    <lineage>
        <taxon>Eukaryota</taxon>
        <taxon>Metazoa</taxon>
        <taxon>Ecdysozoa</taxon>
        <taxon>Nematoda</taxon>
        <taxon>Chromadorea</taxon>
        <taxon>Rhabditida</taxon>
        <taxon>Spirurina</taxon>
        <taxon>Spiruromorpha</taxon>
        <taxon>Spiruroidea</taxon>
        <taxon>Gongylonematidae</taxon>
        <taxon>Gongylonema</taxon>
    </lineage>
</organism>
<reference evidence="1" key="1">
    <citation type="submission" date="2016-06" db="UniProtKB">
        <authorList>
            <consortium name="WormBaseParasite"/>
        </authorList>
    </citation>
    <scope>IDENTIFICATION</scope>
</reference>
<dbReference type="AlphaFoldDB" id="A0A183DAR0"/>